<dbReference type="SUPFAM" id="SSF63712">
    <property type="entry name" value="Nicotinic receptor ligand binding domain-like"/>
    <property type="match status" value="1"/>
</dbReference>
<dbReference type="OrthoDB" id="442503at2759"/>
<dbReference type="InterPro" id="IPR036734">
    <property type="entry name" value="Neur_chan_lig-bd_sf"/>
</dbReference>
<organism evidence="3 4">
    <name type="scientific">Folsomia candida</name>
    <name type="common">Springtail</name>
    <dbReference type="NCBI Taxonomy" id="158441"/>
    <lineage>
        <taxon>Eukaryota</taxon>
        <taxon>Metazoa</taxon>
        <taxon>Ecdysozoa</taxon>
        <taxon>Arthropoda</taxon>
        <taxon>Hexapoda</taxon>
        <taxon>Collembola</taxon>
        <taxon>Entomobryomorpha</taxon>
        <taxon>Isotomoidea</taxon>
        <taxon>Isotomidae</taxon>
        <taxon>Proisotominae</taxon>
        <taxon>Folsomia</taxon>
    </lineage>
</organism>
<sequence length="266" mass="30209">MSHTFSNLLLIVSVFLSGTQAVPQAPIASICSFQWTPSSAYDIFKDLINTSGYHKDVRPINASAPFDPTTGATPTTVKVNFFVSTIESIDEVGGSFRVQLLFRQKWLDPRLAYENSFQYQNQCNNNRPSTLRIPDSMIDNVWTPDLYISQELDSKKHGLFHPNQFIKVTPKGNVNFSQRITLTLSCPQLAKSDVVKKECDMSVESYGHLQDELALDWTEEHPVYVEKDIFAPRKYKLDKLTNGRCDTTTSYGVYSCIKAKFHFSRN</sequence>
<dbReference type="EMBL" id="LNIX01000003">
    <property type="protein sequence ID" value="OXA57700.1"/>
    <property type="molecule type" value="Genomic_DNA"/>
</dbReference>
<evidence type="ECO:0000256" key="1">
    <source>
        <dbReference type="SAM" id="SignalP"/>
    </source>
</evidence>
<dbReference type="PANTHER" id="PTHR18945">
    <property type="entry name" value="NEUROTRANSMITTER GATED ION CHANNEL"/>
    <property type="match status" value="1"/>
</dbReference>
<feature type="domain" description="Neurotransmitter-gated ion-channel ligand-binding" evidence="2">
    <location>
        <begin position="43"/>
        <end position="265"/>
    </location>
</feature>
<accession>A0A226EK79</accession>
<dbReference type="InterPro" id="IPR006201">
    <property type="entry name" value="Neur_channel"/>
</dbReference>
<dbReference type="GO" id="GO:0016020">
    <property type="term" value="C:membrane"/>
    <property type="evidence" value="ECO:0007669"/>
    <property type="project" value="InterPro"/>
</dbReference>
<proteinExistence type="predicted"/>
<dbReference type="AlphaFoldDB" id="A0A226EK79"/>
<dbReference type="Proteomes" id="UP000198287">
    <property type="component" value="Unassembled WGS sequence"/>
</dbReference>
<gene>
    <name evidence="3" type="ORF">Fcan01_06976</name>
</gene>
<reference evidence="3 4" key="1">
    <citation type="submission" date="2015-12" db="EMBL/GenBank/DDBJ databases">
        <title>The genome of Folsomia candida.</title>
        <authorList>
            <person name="Faddeeva A."/>
            <person name="Derks M.F."/>
            <person name="Anvar Y."/>
            <person name="Smit S."/>
            <person name="Van Straalen N."/>
            <person name="Roelofs D."/>
        </authorList>
    </citation>
    <scope>NUCLEOTIDE SEQUENCE [LARGE SCALE GENOMIC DNA]</scope>
    <source>
        <strain evidence="3 4">VU population</strain>
        <tissue evidence="3">Whole body</tissue>
    </source>
</reference>
<keyword evidence="4" id="KW-1185">Reference proteome</keyword>
<dbReference type="InterPro" id="IPR006202">
    <property type="entry name" value="Neur_chan_lig-bd"/>
</dbReference>
<dbReference type="Gene3D" id="2.70.170.10">
    <property type="entry name" value="Neurotransmitter-gated ion-channel ligand-binding domain"/>
    <property type="match status" value="1"/>
</dbReference>
<dbReference type="Pfam" id="PF02931">
    <property type="entry name" value="Neur_chan_LBD"/>
    <property type="match status" value="1"/>
</dbReference>
<evidence type="ECO:0000313" key="4">
    <source>
        <dbReference type="Proteomes" id="UP000198287"/>
    </source>
</evidence>
<name>A0A226EK79_FOLCA</name>
<evidence type="ECO:0000259" key="2">
    <source>
        <dbReference type="Pfam" id="PF02931"/>
    </source>
</evidence>
<dbReference type="GO" id="GO:0004888">
    <property type="term" value="F:transmembrane signaling receptor activity"/>
    <property type="evidence" value="ECO:0007669"/>
    <property type="project" value="InterPro"/>
</dbReference>
<keyword evidence="1" id="KW-0732">Signal</keyword>
<feature type="chain" id="PRO_5012285220" evidence="1">
    <location>
        <begin position="22"/>
        <end position="266"/>
    </location>
</feature>
<protein>
    <submittedName>
        <fullName evidence="3">Glutamate-gated chloride channel</fullName>
    </submittedName>
</protein>
<dbReference type="STRING" id="158441.A0A226EK79"/>
<comment type="caution">
    <text evidence="3">The sequence shown here is derived from an EMBL/GenBank/DDBJ whole genome shotgun (WGS) entry which is preliminary data.</text>
</comment>
<dbReference type="OMA" id="PHNTISI"/>
<dbReference type="GO" id="GO:0005230">
    <property type="term" value="F:extracellular ligand-gated monoatomic ion channel activity"/>
    <property type="evidence" value="ECO:0007669"/>
    <property type="project" value="InterPro"/>
</dbReference>
<evidence type="ECO:0000313" key="3">
    <source>
        <dbReference type="EMBL" id="OXA57700.1"/>
    </source>
</evidence>
<feature type="signal peptide" evidence="1">
    <location>
        <begin position="1"/>
        <end position="21"/>
    </location>
</feature>